<feature type="non-terminal residue" evidence="1">
    <location>
        <position position="222"/>
    </location>
</feature>
<dbReference type="AlphaFoldDB" id="A0A3B0PM07"/>
<organism evidence="1 2">
    <name type="scientific">Mycoplasmopsis edwardii</name>
    <dbReference type="NCBI Taxonomy" id="53558"/>
    <lineage>
        <taxon>Bacteria</taxon>
        <taxon>Bacillati</taxon>
        <taxon>Mycoplasmatota</taxon>
        <taxon>Mycoplasmoidales</taxon>
        <taxon>Metamycoplasmataceae</taxon>
        <taxon>Mycoplasmopsis</taxon>
    </lineage>
</organism>
<name>A0A3B0PM07_9BACT</name>
<protein>
    <submittedName>
        <fullName evidence="1">Phosphate acetyltransferase(Phosphotransacetylase)</fullName>
    </submittedName>
</protein>
<proteinExistence type="predicted"/>
<keyword evidence="2" id="KW-1185">Reference proteome</keyword>
<accession>A0A3B0PM07</accession>
<dbReference type="Proteomes" id="UP000257559">
    <property type="component" value="Chromosome"/>
</dbReference>
<gene>
    <name evidence="1" type="primary">pta</name>
    <name evidence="1" type="ORF">NCTC10132_00151</name>
</gene>
<dbReference type="GO" id="GO:0016740">
    <property type="term" value="F:transferase activity"/>
    <property type="evidence" value="ECO:0007669"/>
    <property type="project" value="UniProtKB-KW"/>
</dbReference>
<dbReference type="KEGG" id="medw:NCTC10132_00151"/>
<dbReference type="Gene3D" id="3.40.50.10750">
    <property type="entry name" value="Isocitrate/Isopropylmalate dehydrogenase-like"/>
    <property type="match status" value="1"/>
</dbReference>
<dbReference type="InterPro" id="IPR042113">
    <property type="entry name" value="P_AcTrfase_dom1"/>
</dbReference>
<dbReference type="Gene3D" id="3.40.50.10950">
    <property type="match status" value="1"/>
</dbReference>
<dbReference type="EMBL" id="LS991951">
    <property type="protein sequence ID" value="SYV96817.1"/>
    <property type="molecule type" value="Genomic_DNA"/>
</dbReference>
<dbReference type="InterPro" id="IPR042112">
    <property type="entry name" value="P_AcTrfase_dom2"/>
</dbReference>
<evidence type="ECO:0000313" key="2">
    <source>
        <dbReference type="Proteomes" id="UP000257559"/>
    </source>
</evidence>
<keyword evidence="1" id="KW-0808">Transferase</keyword>
<evidence type="ECO:0000313" key="1">
    <source>
        <dbReference type="EMBL" id="SYV96817.1"/>
    </source>
</evidence>
<sequence>MSYFKQVEQKLKKSSGVRILLLDSQNEKVKQAVQSIGILSNIKFFKLEDLIDIKNIKEEENNLARFIELTNGTFNYESTKKLFATNKTLFHSLVLLKEKRIDGIIGGLTSSFETFVDSLKSSLSYLNEDKIISFVSFAQNEEKHFFMSYTNEVKKNEVNLLSQVAVNLNEYKKEISDLGDLVLLNKDLNQSKLLEVIKNIDPSIKVQNQVRLNEALDTNQNW</sequence>
<reference evidence="2" key="1">
    <citation type="submission" date="2018-06" db="EMBL/GenBank/DDBJ databases">
        <authorList>
            <consortium name="Pathogen Informatics"/>
        </authorList>
    </citation>
    <scope>NUCLEOTIDE SEQUENCE [LARGE SCALE GENOMIC DNA]</scope>
    <source>
        <strain evidence="2">NCTC10132</strain>
    </source>
</reference>